<proteinExistence type="predicted"/>
<dbReference type="PANTHER" id="PTHR13847:SF281">
    <property type="entry name" value="FAD DEPENDENT OXIDOREDUCTASE DOMAIN-CONTAINING PROTEIN"/>
    <property type="match status" value="1"/>
</dbReference>
<sequence>MSRSLIFPVSRAWLDSETGGLPMKLVSYWHDTAPAFSGGAQGPVEGHYDAAIIGGGFTGLAAARQLAKAGAKVAVLEAQRVGWGASGRNGGHLNNGLAHSYLSAKSELGKDRAIALYRALDSSVDTIEALVAEEGIDCDFRRAGKLKLASKPRHFEAIARNFEAVHAEVDPDTALLSAADLQSEIGSPFYGAMLSKKSAMMHMGRYVAGLATAATRHGAVIHENTVVTERKQVGGRHELTTSRGRVSADNVLVATGAYTTPNFDYFRRRIIAVGSFIIATRPLSDTEVAATMPGNRTCVTSMNIGNYFRLSPDNRLIFGGRARFSATSDQRSDARSGQILRAGLAAIFPQLAKVGIDYCWGGLVDMTKDRFPRAGYHEGVWYAMGYSGHGAQLSTHLGMILADAMLGREDRNPLKGLEWPAIPGYSGKPWFLPMVGLYYKALDRIQ</sequence>
<dbReference type="Proteomes" id="UP000000552">
    <property type="component" value="Chromosome"/>
</dbReference>
<dbReference type="SUPFAM" id="SSF51905">
    <property type="entry name" value="FAD/NAD(P)-binding domain"/>
    <property type="match status" value="1"/>
</dbReference>
<dbReference type="PANTHER" id="PTHR13847">
    <property type="entry name" value="SARCOSINE DEHYDROGENASE-RELATED"/>
    <property type="match status" value="1"/>
</dbReference>
<dbReference type="AlphaFoldDB" id="Q987I2"/>
<reference evidence="3 4" key="1">
    <citation type="journal article" date="2000" name="DNA Res.">
        <title>Complete genome structure of the nitrogen-fixing symbiotic bacterium Mesorhizobium loti.</title>
        <authorList>
            <person name="Kaneko T."/>
            <person name="Nakamura Y."/>
            <person name="Sato S."/>
            <person name="Asamizu E."/>
            <person name="Kato T."/>
            <person name="Sasamoto S."/>
            <person name="Watanabe A."/>
            <person name="Idesawa K."/>
            <person name="Ishikawa A."/>
            <person name="Kawashima K."/>
            <person name="Kimura T."/>
            <person name="Kishida Y."/>
            <person name="Kiyokawa C."/>
            <person name="Kohara M."/>
            <person name="Matsumoto M."/>
            <person name="Matsuno A."/>
            <person name="Mochizuki Y."/>
            <person name="Nakayama S."/>
            <person name="Nakazaki N."/>
            <person name="Shimpo S."/>
            <person name="Sugimoto M."/>
            <person name="Takeuchi C."/>
            <person name="Yamada M."/>
            <person name="Tabata S."/>
        </authorList>
    </citation>
    <scope>NUCLEOTIDE SEQUENCE [LARGE SCALE GENOMIC DNA]</scope>
    <source>
        <strain evidence="4">LMG 29417 / CECT 9101 / MAFF 303099</strain>
    </source>
</reference>
<feature type="domain" description="FAD dependent oxidoreductase" evidence="2">
    <location>
        <begin position="49"/>
        <end position="403"/>
    </location>
</feature>
<name>Q987I2_RHILO</name>
<gene>
    <name evidence="3" type="ordered locus">mlr7042</name>
</gene>
<keyword evidence="1" id="KW-0560">Oxidoreductase</keyword>
<dbReference type="Gene3D" id="3.50.50.60">
    <property type="entry name" value="FAD/NAD(P)-binding domain"/>
    <property type="match status" value="1"/>
</dbReference>
<dbReference type="EMBL" id="BA000012">
    <property type="protein sequence ID" value="BAB53221.1"/>
    <property type="molecule type" value="Genomic_DNA"/>
</dbReference>
<dbReference type="InterPro" id="IPR036188">
    <property type="entry name" value="FAD/NAD-bd_sf"/>
</dbReference>
<dbReference type="GO" id="GO:0016491">
    <property type="term" value="F:oxidoreductase activity"/>
    <property type="evidence" value="ECO:0007669"/>
    <property type="project" value="UniProtKB-KW"/>
</dbReference>
<dbReference type="GO" id="GO:0005737">
    <property type="term" value="C:cytoplasm"/>
    <property type="evidence" value="ECO:0007669"/>
    <property type="project" value="TreeGrafter"/>
</dbReference>
<dbReference type="HOGENOM" id="CLU_007884_3_3_5"/>
<accession>Q987I2</accession>
<dbReference type="InterPro" id="IPR006076">
    <property type="entry name" value="FAD-dep_OxRdtase"/>
</dbReference>
<organism evidence="3 4">
    <name type="scientific">Mesorhizobium japonicum (strain LMG 29417 / CECT 9101 / MAFF 303099)</name>
    <name type="common">Mesorhizobium loti (strain MAFF 303099)</name>
    <dbReference type="NCBI Taxonomy" id="266835"/>
    <lineage>
        <taxon>Bacteria</taxon>
        <taxon>Pseudomonadati</taxon>
        <taxon>Pseudomonadota</taxon>
        <taxon>Alphaproteobacteria</taxon>
        <taxon>Hyphomicrobiales</taxon>
        <taxon>Phyllobacteriaceae</taxon>
        <taxon>Mesorhizobium</taxon>
    </lineage>
</organism>
<evidence type="ECO:0000259" key="2">
    <source>
        <dbReference type="Pfam" id="PF01266"/>
    </source>
</evidence>
<evidence type="ECO:0000313" key="4">
    <source>
        <dbReference type="Proteomes" id="UP000000552"/>
    </source>
</evidence>
<evidence type="ECO:0000313" key="3">
    <source>
        <dbReference type="EMBL" id="BAB53221.1"/>
    </source>
</evidence>
<dbReference type="KEGG" id="mlo:mlr7042"/>
<dbReference type="Gene3D" id="3.30.9.10">
    <property type="entry name" value="D-Amino Acid Oxidase, subunit A, domain 2"/>
    <property type="match status" value="1"/>
</dbReference>
<dbReference type="eggNOG" id="COG0665">
    <property type="taxonomic scope" value="Bacteria"/>
</dbReference>
<dbReference type="Pfam" id="PF01266">
    <property type="entry name" value="DAO"/>
    <property type="match status" value="1"/>
</dbReference>
<protein>
    <submittedName>
        <fullName evidence="3">Probable oxidoreductase</fullName>
    </submittedName>
</protein>
<evidence type="ECO:0000256" key="1">
    <source>
        <dbReference type="ARBA" id="ARBA00023002"/>
    </source>
</evidence>